<gene>
    <name evidence="1" type="ORF">IDM48_04540</name>
</gene>
<dbReference type="InterPro" id="IPR021986">
    <property type="entry name" value="Spherulin4"/>
</dbReference>
<dbReference type="AlphaFoldDB" id="A0A7H2BLY0"/>
<protein>
    <recommendedName>
        <fullName evidence="3">Collagen-like protein</fullName>
    </recommendedName>
</protein>
<sequence>MEFMNVTGAFYAPDGEPLSGSMTLKPSVPVIRVSDGVVVQSEVSFPVVEGKLSGRVVAPSDGVNPSAWSYRVVFKLKRPRNFSVSLRGFDFPAQAGTVDLNAVAPVPSPVVGDYVTRGERGADGVSVVSVAADGSDLVFTMSNGETFRTVLPVVPGKDGVVGRDGRDGGEVSGQLHRFFSPITYFWADWYNRDSSKWLRVTRGMPLGFVILNIGNGSGVSLDPDFLEQSKRARNAGAKLLGYVRTDYGRRDRAEILAEIRNHRDWYQVDGVFLDEGINGWGEQESLVPAFVELYQDIKSEFGDEFTVVTNPGSNTVQALVDASDVQMCFENSADKYLDATFPDFYQQYPAERFWHVIHDATVENVHAVLERATYLRAGHLYVTDDKFVPSGDPQSPASNPYDDVPSQPILDAQRYWVTGTDTLDSALAEIPAGADGRGILSITSDGDIGTVTYSDGSQSSFVLPRGLQGERGERGETGAQGVPGASNTLSIGTVTGGSTASATVTGSSPNQVLNLVLPKGDKGDTGAVGPQGPAGNVTVSQSASTIQGNGYPEGVVSAPVGSLYVDLLETNGAVMWRKKSGTGSTGWVVLKGDTGWRKVSADTSVIAPSYADAAMGGSGRGSHAIRRIDNQIHWLTYWYQNSSTSGKFAELPKGFWGQNTVPGTNYYGTQEVARLGNTTIQQQNGQRLMVTSMNIGELRFYAQWNTDDPYPNTLPGSPA</sequence>
<organism evidence="1 2">
    <name type="scientific">Rothia amarae</name>
    <dbReference type="NCBI Taxonomy" id="169480"/>
    <lineage>
        <taxon>Bacteria</taxon>
        <taxon>Bacillati</taxon>
        <taxon>Actinomycetota</taxon>
        <taxon>Actinomycetes</taxon>
        <taxon>Micrococcales</taxon>
        <taxon>Micrococcaceae</taxon>
        <taxon>Rothia</taxon>
    </lineage>
</organism>
<dbReference type="KEGG" id="rama:IDM48_04540"/>
<reference evidence="1 2" key="1">
    <citation type="submission" date="2020-09" db="EMBL/GenBank/DDBJ databases">
        <title>Investigation of environmental microbe.</title>
        <authorList>
            <person name="Ou Y."/>
            <person name="Kang Q."/>
        </authorList>
    </citation>
    <scope>NUCLEOTIDE SEQUENCE [LARGE SCALE GENOMIC DNA]</scope>
    <source>
        <strain evidence="1 2">KJZ-9</strain>
    </source>
</reference>
<dbReference type="Proteomes" id="UP000516421">
    <property type="component" value="Chromosome"/>
</dbReference>
<dbReference type="PANTHER" id="PTHR35040:SF9">
    <property type="entry name" value="4-LIKE CELL SURFACE PROTEIN, PUTATIVE (AFU_ORTHOLOGUE AFUA_4G14080)-RELATED"/>
    <property type="match status" value="1"/>
</dbReference>
<accession>A0A7H2BLY0</accession>
<dbReference type="Pfam" id="PF12138">
    <property type="entry name" value="Spherulin4"/>
    <property type="match status" value="1"/>
</dbReference>
<dbReference type="EMBL" id="CP061538">
    <property type="protein sequence ID" value="QNV40676.1"/>
    <property type="molecule type" value="Genomic_DNA"/>
</dbReference>
<evidence type="ECO:0000313" key="2">
    <source>
        <dbReference type="Proteomes" id="UP000516421"/>
    </source>
</evidence>
<proteinExistence type="predicted"/>
<dbReference type="RefSeq" id="WP_190618266.1">
    <property type="nucleotide sequence ID" value="NZ_CP061538.1"/>
</dbReference>
<name>A0A7H2BLY0_9MICC</name>
<keyword evidence="2" id="KW-1185">Reference proteome</keyword>
<dbReference type="PANTHER" id="PTHR35040">
    <property type="match status" value="1"/>
</dbReference>
<evidence type="ECO:0000313" key="1">
    <source>
        <dbReference type="EMBL" id="QNV40676.1"/>
    </source>
</evidence>
<evidence type="ECO:0008006" key="3">
    <source>
        <dbReference type="Google" id="ProtNLM"/>
    </source>
</evidence>